<sequence>MPSRQPPQSRGSSSGRIPGGYGQRQRPPFGVGNSRQSSGGGGLLSGGMKMRLLIALGFIAFALISYYGKPGDVNQITGERERVALPEETQEMALGQQAAPEMVAQHGGASRSRDGQALVDKVGVELLAGLDVWMAEREQQIGVELHNPYQFKFTLLADDQTVNAFALPGGQVFITQALFARLETVGQLAGVLGHEVGHVVERHGNERMAKQAMFSTIAMGAGTAAGGDARSVQMAQAVANVIQMKYGRDDELQSDRWGVILTEKAGYDPRAMIGVMKVLDEASPDGGPPEMMSTHPKPANRVAYIKQVIHDVFPEGVRPGLTP</sequence>
<comment type="cofactor">
    <cofactor evidence="6">
        <name>Zn(2+)</name>
        <dbReference type="ChEBI" id="CHEBI:29105"/>
    </cofactor>
    <text evidence="6">Binds 1 zinc ion per subunit.</text>
</comment>
<evidence type="ECO:0000256" key="7">
    <source>
        <dbReference type="SAM" id="MobiDB-lite"/>
    </source>
</evidence>
<evidence type="ECO:0000256" key="1">
    <source>
        <dbReference type="ARBA" id="ARBA00022670"/>
    </source>
</evidence>
<dbReference type="PANTHER" id="PTHR22726:SF1">
    <property type="entry name" value="METALLOENDOPEPTIDASE OMA1, MITOCHONDRIAL"/>
    <property type="match status" value="1"/>
</dbReference>
<evidence type="ECO:0000256" key="5">
    <source>
        <dbReference type="ARBA" id="ARBA00023049"/>
    </source>
</evidence>
<keyword evidence="3 6" id="KW-0378">Hydrolase</keyword>
<dbReference type="Gene3D" id="3.30.2010.10">
    <property type="entry name" value="Metalloproteases ('zincins'), catalytic domain"/>
    <property type="match status" value="1"/>
</dbReference>
<proteinExistence type="inferred from homology"/>
<keyword evidence="4 6" id="KW-0862">Zinc</keyword>
<keyword evidence="1 6" id="KW-0645">Protease</keyword>
<evidence type="ECO:0000256" key="3">
    <source>
        <dbReference type="ARBA" id="ARBA00022801"/>
    </source>
</evidence>
<gene>
    <name evidence="9" type="primary">yfgC</name>
    <name evidence="9" type="ORF">Pla108_09160</name>
</gene>
<dbReference type="PANTHER" id="PTHR22726">
    <property type="entry name" value="METALLOENDOPEPTIDASE OMA1"/>
    <property type="match status" value="1"/>
</dbReference>
<dbReference type="InterPro" id="IPR051156">
    <property type="entry name" value="Mito/Outer_Membr_Metalloprot"/>
</dbReference>
<protein>
    <submittedName>
        <fullName evidence="9">TPR repeat-containing protein YfgC</fullName>
    </submittedName>
</protein>
<dbReference type="Proteomes" id="UP000317421">
    <property type="component" value="Unassembled WGS sequence"/>
</dbReference>
<evidence type="ECO:0000313" key="9">
    <source>
        <dbReference type="EMBL" id="TWT99972.1"/>
    </source>
</evidence>
<keyword evidence="10" id="KW-1185">Reference proteome</keyword>
<organism evidence="9 10">
    <name type="scientific">Botrimarina colliarenosi</name>
    <dbReference type="NCBI Taxonomy" id="2528001"/>
    <lineage>
        <taxon>Bacteria</taxon>
        <taxon>Pseudomonadati</taxon>
        <taxon>Planctomycetota</taxon>
        <taxon>Planctomycetia</taxon>
        <taxon>Pirellulales</taxon>
        <taxon>Lacipirellulaceae</taxon>
        <taxon>Botrimarina</taxon>
    </lineage>
</organism>
<evidence type="ECO:0000256" key="6">
    <source>
        <dbReference type="RuleBase" id="RU003983"/>
    </source>
</evidence>
<dbReference type="GO" id="GO:0016020">
    <property type="term" value="C:membrane"/>
    <property type="evidence" value="ECO:0007669"/>
    <property type="project" value="TreeGrafter"/>
</dbReference>
<dbReference type="GO" id="GO:0051603">
    <property type="term" value="P:proteolysis involved in protein catabolic process"/>
    <property type="evidence" value="ECO:0007669"/>
    <property type="project" value="TreeGrafter"/>
</dbReference>
<dbReference type="AlphaFoldDB" id="A0A5C6AIU0"/>
<dbReference type="InterPro" id="IPR001915">
    <property type="entry name" value="Peptidase_M48"/>
</dbReference>
<dbReference type="EMBL" id="SJPR01000001">
    <property type="protein sequence ID" value="TWT99972.1"/>
    <property type="molecule type" value="Genomic_DNA"/>
</dbReference>
<evidence type="ECO:0000313" key="10">
    <source>
        <dbReference type="Proteomes" id="UP000317421"/>
    </source>
</evidence>
<keyword evidence="2" id="KW-0479">Metal-binding</keyword>
<name>A0A5C6AIU0_9BACT</name>
<comment type="similarity">
    <text evidence="6">Belongs to the peptidase M48 family.</text>
</comment>
<feature type="region of interest" description="Disordered" evidence="7">
    <location>
        <begin position="1"/>
        <end position="39"/>
    </location>
</feature>
<dbReference type="GO" id="GO:0046872">
    <property type="term" value="F:metal ion binding"/>
    <property type="evidence" value="ECO:0007669"/>
    <property type="project" value="UniProtKB-KW"/>
</dbReference>
<feature type="domain" description="Peptidase M48" evidence="8">
    <location>
        <begin position="146"/>
        <end position="307"/>
    </location>
</feature>
<reference evidence="9 10" key="1">
    <citation type="submission" date="2019-02" db="EMBL/GenBank/DDBJ databases">
        <title>Deep-cultivation of Planctomycetes and their phenomic and genomic characterization uncovers novel biology.</title>
        <authorList>
            <person name="Wiegand S."/>
            <person name="Jogler M."/>
            <person name="Boedeker C."/>
            <person name="Pinto D."/>
            <person name="Vollmers J."/>
            <person name="Rivas-Marin E."/>
            <person name="Kohn T."/>
            <person name="Peeters S.H."/>
            <person name="Heuer A."/>
            <person name="Rast P."/>
            <person name="Oberbeckmann S."/>
            <person name="Bunk B."/>
            <person name="Jeske O."/>
            <person name="Meyerdierks A."/>
            <person name="Storesund J.E."/>
            <person name="Kallscheuer N."/>
            <person name="Luecker S."/>
            <person name="Lage O.M."/>
            <person name="Pohl T."/>
            <person name="Merkel B.J."/>
            <person name="Hornburger P."/>
            <person name="Mueller R.-W."/>
            <person name="Bruemmer F."/>
            <person name="Labrenz M."/>
            <person name="Spormann A.M."/>
            <person name="Op Den Camp H."/>
            <person name="Overmann J."/>
            <person name="Amann R."/>
            <person name="Jetten M.S.M."/>
            <person name="Mascher T."/>
            <person name="Medema M.H."/>
            <person name="Devos D.P."/>
            <person name="Kaster A.-K."/>
            <person name="Ovreas L."/>
            <person name="Rohde M."/>
            <person name="Galperin M.Y."/>
            <person name="Jogler C."/>
        </authorList>
    </citation>
    <scope>NUCLEOTIDE SEQUENCE [LARGE SCALE GENOMIC DNA]</scope>
    <source>
        <strain evidence="9 10">Pla108</strain>
    </source>
</reference>
<feature type="compositionally biased region" description="Low complexity" evidence="7">
    <location>
        <begin position="1"/>
        <end position="16"/>
    </location>
</feature>
<keyword evidence="5 6" id="KW-0482">Metalloprotease</keyword>
<evidence type="ECO:0000256" key="4">
    <source>
        <dbReference type="ARBA" id="ARBA00022833"/>
    </source>
</evidence>
<evidence type="ECO:0000259" key="8">
    <source>
        <dbReference type="Pfam" id="PF01435"/>
    </source>
</evidence>
<dbReference type="Pfam" id="PF01435">
    <property type="entry name" value="Peptidase_M48"/>
    <property type="match status" value="1"/>
</dbReference>
<dbReference type="GO" id="GO:0004222">
    <property type="term" value="F:metalloendopeptidase activity"/>
    <property type="evidence" value="ECO:0007669"/>
    <property type="project" value="InterPro"/>
</dbReference>
<comment type="caution">
    <text evidence="9">The sequence shown here is derived from an EMBL/GenBank/DDBJ whole genome shotgun (WGS) entry which is preliminary data.</text>
</comment>
<evidence type="ECO:0000256" key="2">
    <source>
        <dbReference type="ARBA" id="ARBA00022723"/>
    </source>
</evidence>
<accession>A0A5C6AIU0</accession>